<feature type="compositionally biased region" description="Polar residues" evidence="2">
    <location>
        <begin position="145"/>
        <end position="161"/>
    </location>
</feature>
<dbReference type="SUPFAM" id="SSF47413">
    <property type="entry name" value="lambda repressor-like DNA-binding domains"/>
    <property type="match status" value="1"/>
</dbReference>
<accession>A0AAE3E2V6</accession>
<dbReference type="Pfam" id="PF01381">
    <property type="entry name" value="HTH_3"/>
    <property type="match status" value="1"/>
</dbReference>
<dbReference type="PANTHER" id="PTHR46558">
    <property type="entry name" value="TRACRIPTIONAL REGULATORY PROTEIN-RELATED-RELATED"/>
    <property type="match status" value="1"/>
</dbReference>
<gene>
    <name evidence="4" type="ORF">LKD48_03565</name>
</gene>
<evidence type="ECO:0000256" key="1">
    <source>
        <dbReference type="ARBA" id="ARBA00023125"/>
    </source>
</evidence>
<evidence type="ECO:0000313" key="5">
    <source>
        <dbReference type="Proteomes" id="UP001198200"/>
    </source>
</evidence>
<dbReference type="PANTHER" id="PTHR46558:SF11">
    <property type="entry name" value="HTH-TYPE TRANSCRIPTIONAL REGULATOR XRE"/>
    <property type="match status" value="1"/>
</dbReference>
<organism evidence="4 5">
    <name type="scientific">Anthropogastromicrobium aceti</name>
    <dbReference type="NCBI Taxonomy" id="2981768"/>
    <lineage>
        <taxon>Bacteria</taxon>
        <taxon>Bacillati</taxon>
        <taxon>Bacillota</taxon>
        <taxon>Clostridia</taxon>
        <taxon>Lachnospirales</taxon>
        <taxon>Lachnospiraceae</taxon>
        <taxon>Anthropogastromicrobium</taxon>
    </lineage>
</organism>
<dbReference type="PROSITE" id="PS50943">
    <property type="entry name" value="HTH_CROC1"/>
    <property type="match status" value="1"/>
</dbReference>
<sequence length="369" mass="41588">MSNSNGVRNGTEKNPYTSSPYTKIGERIGQLRKQAGLKQEELGRAVGVTTQAVSRWECGGAPDIELLPAIADTLHVSVDELFGRTPVAQTDIKELFDRTLYSYPKKDRMKAACDLMWNIQKAVLRCEDSNIDSVAVSNILDAATQKNQRKTTQSQDVQSQNNEHDEHNEHKKKAYSTTEDSDASISTSGLYIETDSGYMSYGFNNLDYIFLLSQPENGFESVIKDADSLRRLFFLLVKPYCLEVVAALYAKKPNENVTGRLLAKELNAPEPEVIAVLDELCKYHLIRNLEITDTNGKMHIYSYENSAEWVAFLTFASMLMYTENEARLAVNMRKQSAFSAPIGSKNPFASWNERKDDNERINLYQSGNE</sequence>
<feature type="domain" description="HTH cro/C1-type" evidence="3">
    <location>
        <begin position="28"/>
        <end position="81"/>
    </location>
</feature>
<name>A0AAE3E2V6_9FIRM</name>
<dbReference type="Proteomes" id="UP001198200">
    <property type="component" value="Unassembled WGS sequence"/>
</dbReference>
<protein>
    <submittedName>
        <fullName evidence="4">Helix-turn-helix domain-containing protein</fullName>
    </submittedName>
</protein>
<keyword evidence="5" id="KW-1185">Reference proteome</keyword>
<evidence type="ECO:0000259" key="3">
    <source>
        <dbReference type="PROSITE" id="PS50943"/>
    </source>
</evidence>
<keyword evidence="1" id="KW-0238">DNA-binding</keyword>
<evidence type="ECO:0000256" key="2">
    <source>
        <dbReference type="SAM" id="MobiDB-lite"/>
    </source>
</evidence>
<reference evidence="4 5" key="1">
    <citation type="submission" date="2021-10" db="EMBL/GenBank/DDBJ databases">
        <title>Anaerobic single-cell dispensing facilitates the cultivation of human gut bacteria.</title>
        <authorList>
            <person name="Afrizal A."/>
        </authorList>
    </citation>
    <scope>NUCLEOTIDE SEQUENCE [LARGE SCALE GENOMIC DNA]</scope>
    <source>
        <strain evidence="4 5">CLA-AA-H224</strain>
    </source>
</reference>
<dbReference type="InterPro" id="IPR001387">
    <property type="entry name" value="Cro/C1-type_HTH"/>
</dbReference>
<feature type="compositionally biased region" description="Polar residues" evidence="2">
    <location>
        <begin position="1"/>
        <end position="21"/>
    </location>
</feature>
<dbReference type="CDD" id="cd00093">
    <property type="entry name" value="HTH_XRE"/>
    <property type="match status" value="1"/>
</dbReference>
<dbReference type="RefSeq" id="WP_066557175.1">
    <property type="nucleotide sequence ID" value="NZ_JAJEQN010000006.1"/>
</dbReference>
<proteinExistence type="predicted"/>
<dbReference type="Gene3D" id="1.10.260.40">
    <property type="entry name" value="lambda repressor-like DNA-binding domains"/>
    <property type="match status" value="1"/>
</dbReference>
<dbReference type="EMBL" id="JAJEQN010000006">
    <property type="protein sequence ID" value="MCC2220725.1"/>
    <property type="molecule type" value="Genomic_DNA"/>
</dbReference>
<dbReference type="AlphaFoldDB" id="A0AAE3E2V6"/>
<feature type="region of interest" description="Disordered" evidence="2">
    <location>
        <begin position="1"/>
        <end position="22"/>
    </location>
</feature>
<feature type="region of interest" description="Disordered" evidence="2">
    <location>
        <begin position="145"/>
        <end position="180"/>
    </location>
</feature>
<dbReference type="GO" id="GO:0003677">
    <property type="term" value="F:DNA binding"/>
    <property type="evidence" value="ECO:0007669"/>
    <property type="project" value="UniProtKB-KW"/>
</dbReference>
<comment type="caution">
    <text evidence="4">The sequence shown here is derived from an EMBL/GenBank/DDBJ whole genome shotgun (WGS) entry which is preliminary data.</text>
</comment>
<dbReference type="SMART" id="SM00530">
    <property type="entry name" value="HTH_XRE"/>
    <property type="match status" value="1"/>
</dbReference>
<evidence type="ECO:0000313" key="4">
    <source>
        <dbReference type="EMBL" id="MCC2220725.1"/>
    </source>
</evidence>
<dbReference type="InterPro" id="IPR010982">
    <property type="entry name" value="Lambda_DNA-bd_dom_sf"/>
</dbReference>